<feature type="compositionally biased region" description="Basic residues" evidence="5">
    <location>
        <begin position="319"/>
        <end position="334"/>
    </location>
</feature>
<organism evidence="6 7">
    <name type="scientific">Babesia divergens</name>
    <dbReference type="NCBI Taxonomy" id="32595"/>
    <lineage>
        <taxon>Eukaryota</taxon>
        <taxon>Sar</taxon>
        <taxon>Alveolata</taxon>
        <taxon>Apicomplexa</taxon>
        <taxon>Aconoidasida</taxon>
        <taxon>Piroplasmida</taxon>
        <taxon>Babesiidae</taxon>
        <taxon>Babesia</taxon>
    </lineage>
</organism>
<dbReference type="GO" id="GO:0034462">
    <property type="term" value="P:small-subunit processome assembly"/>
    <property type="evidence" value="ECO:0007669"/>
    <property type="project" value="TreeGrafter"/>
</dbReference>
<reference evidence="6" key="2">
    <citation type="submission" date="2021-05" db="EMBL/GenBank/DDBJ databases">
        <authorList>
            <person name="Pain A."/>
        </authorList>
    </citation>
    <scope>NUCLEOTIDE SEQUENCE</scope>
    <source>
        <strain evidence="6">1802A</strain>
    </source>
</reference>
<evidence type="ECO:0000256" key="4">
    <source>
        <dbReference type="ARBA" id="ARBA00023242"/>
    </source>
</evidence>
<evidence type="ECO:0000256" key="1">
    <source>
        <dbReference type="ARBA" id="ARBA00004604"/>
    </source>
</evidence>
<dbReference type="PANTHER" id="PTHR12311:SF7">
    <property type="entry name" value="ACTIVATOR OF BASAL TRANSCRIPTION 1"/>
    <property type="match status" value="1"/>
</dbReference>
<name>A0AAD9GAL0_BABDI</name>
<dbReference type="SUPFAM" id="SSF54928">
    <property type="entry name" value="RNA-binding domain, RBD"/>
    <property type="match status" value="1"/>
</dbReference>
<feature type="region of interest" description="Disordered" evidence="5">
    <location>
        <begin position="319"/>
        <end position="353"/>
    </location>
</feature>
<dbReference type="GO" id="GO:0000480">
    <property type="term" value="P:endonucleolytic cleavage in 5'-ETS of tricistronic rRNA transcript (SSU-rRNA, 5.8S rRNA, LSU-rRNA)"/>
    <property type="evidence" value="ECO:0007669"/>
    <property type="project" value="TreeGrafter"/>
</dbReference>
<evidence type="ECO:0000313" key="7">
    <source>
        <dbReference type="Proteomes" id="UP001195914"/>
    </source>
</evidence>
<dbReference type="Gene3D" id="3.30.70.330">
    <property type="match status" value="1"/>
</dbReference>
<dbReference type="GO" id="GO:0000472">
    <property type="term" value="P:endonucleolytic cleavage to generate mature 5'-end of SSU-rRNA from (SSU-rRNA, 5.8S rRNA, LSU-rRNA)"/>
    <property type="evidence" value="ECO:0007669"/>
    <property type="project" value="TreeGrafter"/>
</dbReference>
<gene>
    <name evidence="6" type="ORF">X943_002475</name>
</gene>
<comment type="subcellular location">
    <subcellularLocation>
        <location evidence="1">Nucleus</location>
        <location evidence="1">Nucleolus</location>
    </subcellularLocation>
</comment>
<reference evidence="6" key="1">
    <citation type="journal article" date="2014" name="Nucleic Acids Res.">
        <title>The evolutionary dynamics of variant antigen genes in Babesia reveal a history of genomic innovation underlying host-parasite interaction.</title>
        <authorList>
            <person name="Jackson A.P."/>
            <person name="Otto T.D."/>
            <person name="Darby A."/>
            <person name="Ramaprasad A."/>
            <person name="Xia D."/>
            <person name="Echaide I.E."/>
            <person name="Farber M."/>
            <person name="Gahlot S."/>
            <person name="Gamble J."/>
            <person name="Gupta D."/>
            <person name="Gupta Y."/>
            <person name="Jackson L."/>
            <person name="Malandrin L."/>
            <person name="Malas T.B."/>
            <person name="Moussa E."/>
            <person name="Nair M."/>
            <person name="Reid A.J."/>
            <person name="Sanders M."/>
            <person name="Sharma J."/>
            <person name="Tracey A."/>
            <person name="Quail M.A."/>
            <person name="Weir W."/>
            <person name="Wastling J.M."/>
            <person name="Hall N."/>
            <person name="Willadsen P."/>
            <person name="Lingelbach K."/>
            <person name="Shiels B."/>
            <person name="Tait A."/>
            <person name="Berriman M."/>
            <person name="Allred D.R."/>
            <person name="Pain A."/>
        </authorList>
    </citation>
    <scope>NUCLEOTIDE SEQUENCE</scope>
    <source>
        <strain evidence="6">1802A</strain>
    </source>
</reference>
<dbReference type="AlphaFoldDB" id="A0AAD9GAL0"/>
<evidence type="ECO:0000256" key="3">
    <source>
        <dbReference type="ARBA" id="ARBA00022884"/>
    </source>
</evidence>
<dbReference type="InterPro" id="IPR034353">
    <property type="entry name" value="ABT1/ESF2_RRM"/>
</dbReference>
<dbReference type="CDD" id="cd12263">
    <property type="entry name" value="RRM_ABT1_like"/>
    <property type="match status" value="1"/>
</dbReference>
<dbReference type="InterPro" id="IPR012677">
    <property type="entry name" value="Nucleotide-bd_a/b_plait_sf"/>
</dbReference>
<feature type="compositionally biased region" description="Polar residues" evidence="5">
    <location>
        <begin position="110"/>
        <end position="126"/>
    </location>
</feature>
<evidence type="ECO:0000256" key="2">
    <source>
        <dbReference type="ARBA" id="ARBA00005819"/>
    </source>
</evidence>
<dbReference type="PANTHER" id="PTHR12311">
    <property type="entry name" value="ACTIVATOR OF BASAL TRANSCRIPTION 1"/>
    <property type="match status" value="1"/>
</dbReference>
<proteinExistence type="inferred from homology"/>
<keyword evidence="7" id="KW-1185">Reference proteome</keyword>
<dbReference type="InterPro" id="IPR039119">
    <property type="entry name" value="ABT1/Esf2"/>
</dbReference>
<comment type="caution">
    <text evidence="6">The sequence shown here is derived from an EMBL/GenBank/DDBJ whole genome shotgun (WGS) entry which is preliminary data.</text>
</comment>
<dbReference type="GO" id="GO:0003723">
    <property type="term" value="F:RNA binding"/>
    <property type="evidence" value="ECO:0007669"/>
    <property type="project" value="UniProtKB-KW"/>
</dbReference>
<feature type="region of interest" description="Disordered" evidence="5">
    <location>
        <begin position="1"/>
        <end position="135"/>
    </location>
</feature>
<dbReference type="InterPro" id="IPR035979">
    <property type="entry name" value="RBD_domain_sf"/>
</dbReference>
<comment type="similarity">
    <text evidence="2">Belongs to the ESF2/ABP1 family.</text>
</comment>
<feature type="compositionally biased region" description="Basic residues" evidence="5">
    <location>
        <begin position="1"/>
        <end position="14"/>
    </location>
</feature>
<evidence type="ECO:0008006" key="8">
    <source>
        <dbReference type="Google" id="ProtNLM"/>
    </source>
</evidence>
<dbReference type="Proteomes" id="UP001195914">
    <property type="component" value="Unassembled WGS sequence"/>
</dbReference>
<feature type="compositionally biased region" description="Basic residues" evidence="5">
    <location>
        <begin position="71"/>
        <end position="81"/>
    </location>
</feature>
<keyword evidence="3" id="KW-0694">RNA-binding</keyword>
<dbReference type="GO" id="GO:0000447">
    <property type="term" value="P:endonucleolytic cleavage in ITS1 to separate SSU-rRNA from 5.8S rRNA and LSU-rRNA from tricistronic rRNA transcript (SSU-rRNA, 5.8S rRNA, LSU-rRNA)"/>
    <property type="evidence" value="ECO:0007669"/>
    <property type="project" value="TreeGrafter"/>
</dbReference>
<protein>
    <recommendedName>
        <fullName evidence="8">Pre-rRNA-processing protein ESF2</fullName>
    </recommendedName>
</protein>
<dbReference type="EMBL" id="JAHBMH010000062">
    <property type="protein sequence ID" value="KAK1934864.1"/>
    <property type="molecule type" value="Genomic_DNA"/>
</dbReference>
<accession>A0AAD9GAL0</accession>
<sequence>MAKPKNKTRSSRRVTHQEDVEKNASSVSGDDGTQDSREITLESTSNLPVNCDGVFNNETVTSDDTSTDKARPRRRSCKRGAKAISMGKSSLTSRKRVQTESTDIVDKDSSQSLASPAKIESSSPSPNELDEPECDIDSNLHEETSASGLASGIDDLGDKDRIDDVDKTGVIFCSRIPPFMSLSKLKSYFSRYGKIGKIYAEPESLNDYKRRVKMGGNKKLKFIHGWIEFIDKTVAKRVAAQLNGQPVGEKKRHNFWRDDLWNLLYLPKYKFNEVMAYLRENKSDRKEKLSFHLAKSRKENYNYMEQLEAEKQHKAIEKRKRKQGLPAFKHHIQIRPKESNPKEEEDSDQKIPMGLLGAIVT</sequence>
<keyword evidence="4" id="KW-0539">Nucleus</keyword>
<dbReference type="GO" id="GO:0005730">
    <property type="term" value="C:nucleolus"/>
    <property type="evidence" value="ECO:0007669"/>
    <property type="project" value="UniProtKB-SubCell"/>
</dbReference>
<evidence type="ECO:0000256" key="5">
    <source>
        <dbReference type="SAM" id="MobiDB-lite"/>
    </source>
</evidence>
<evidence type="ECO:0000313" key="6">
    <source>
        <dbReference type="EMBL" id="KAK1934864.1"/>
    </source>
</evidence>